<evidence type="ECO:0000313" key="5">
    <source>
        <dbReference type="Proteomes" id="UP000770586"/>
    </source>
</evidence>
<dbReference type="InterPro" id="IPR001623">
    <property type="entry name" value="DnaJ_domain"/>
</dbReference>
<feature type="domain" description="J" evidence="3">
    <location>
        <begin position="179"/>
        <end position="251"/>
    </location>
</feature>
<feature type="compositionally biased region" description="Basic and acidic residues" evidence="1">
    <location>
        <begin position="229"/>
        <end position="252"/>
    </location>
</feature>
<keyword evidence="2" id="KW-1133">Transmembrane helix</keyword>
<dbReference type="RefSeq" id="WP_209546430.1">
    <property type="nucleotide sequence ID" value="NZ_BAAADX010000002.1"/>
</dbReference>
<protein>
    <recommendedName>
        <fullName evidence="3">J domain-containing protein</fullName>
    </recommendedName>
</protein>
<reference evidence="4 5" key="1">
    <citation type="submission" date="2021-03" db="EMBL/GenBank/DDBJ databases">
        <title>Genomic Encyclopedia of Type Strains, Phase IV (KMG-IV): sequencing the most valuable type-strain genomes for metagenomic binning, comparative biology and taxonomic classification.</title>
        <authorList>
            <person name="Goeker M."/>
        </authorList>
    </citation>
    <scope>NUCLEOTIDE SEQUENCE [LARGE SCALE GENOMIC DNA]</scope>
    <source>
        <strain evidence="4 5">DSM 12287</strain>
    </source>
</reference>
<sequence>MLADLTSLFPRWVLWGIGLGAVATALVALAFYLGDRFAPPRAAAAGHRGVAGDERRRREIRTYLNAAGERFDEDHAFDGVAVPFYLPDRGVAITFDAHDYFRLEGEGVYTVLCEHEMPGRGLGRRLPFDVDEPDWATDEATGSSDGRSGGLGGDRFGADRSAGRSTARGPAGRADPVGDAFDELGVSRDADLDAVKGAYRERVKETHPDQGGDEESFRRVREAYATARNHVDGGPADRDAERRRERSTGYGR</sequence>
<accession>A0A8J7RUL1</accession>
<name>A0A8J7RUL1_9EURY</name>
<dbReference type="OrthoDB" id="10608at2157"/>
<dbReference type="SUPFAM" id="SSF46565">
    <property type="entry name" value="Chaperone J-domain"/>
    <property type="match status" value="1"/>
</dbReference>
<keyword evidence="2" id="KW-0472">Membrane</keyword>
<evidence type="ECO:0000313" key="4">
    <source>
        <dbReference type="EMBL" id="MBP1901927.1"/>
    </source>
</evidence>
<dbReference type="Pfam" id="PF00226">
    <property type="entry name" value="DnaJ"/>
    <property type="match status" value="1"/>
</dbReference>
<evidence type="ECO:0000256" key="1">
    <source>
        <dbReference type="SAM" id="MobiDB-lite"/>
    </source>
</evidence>
<evidence type="ECO:0000256" key="2">
    <source>
        <dbReference type="SAM" id="Phobius"/>
    </source>
</evidence>
<feature type="transmembrane region" description="Helical" evidence="2">
    <location>
        <begin position="12"/>
        <end position="33"/>
    </location>
</feature>
<dbReference type="EMBL" id="JAGGKE010000005">
    <property type="protein sequence ID" value="MBP1901927.1"/>
    <property type="molecule type" value="Genomic_DNA"/>
</dbReference>
<feature type="region of interest" description="Disordered" evidence="1">
    <location>
        <begin position="133"/>
        <end position="180"/>
    </location>
</feature>
<proteinExistence type="predicted"/>
<dbReference type="Proteomes" id="UP000770586">
    <property type="component" value="Unassembled WGS sequence"/>
</dbReference>
<dbReference type="Gene3D" id="1.10.287.110">
    <property type="entry name" value="DnaJ domain"/>
    <property type="match status" value="1"/>
</dbReference>
<gene>
    <name evidence="4" type="ORF">J2744_001605</name>
</gene>
<dbReference type="CDD" id="cd06257">
    <property type="entry name" value="DnaJ"/>
    <property type="match status" value="1"/>
</dbReference>
<dbReference type="AlphaFoldDB" id="A0A8J7RUL1"/>
<organism evidence="4 5">
    <name type="scientific">Halorubrum trapanicum</name>
    <dbReference type="NCBI Taxonomy" id="29284"/>
    <lineage>
        <taxon>Archaea</taxon>
        <taxon>Methanobacteriati</taxon>
        <taxon>Methanobacteriota</taxon>
        <taxon>Stenosarchaea group</taxon>
        <taxon>Halobacteria</taxon>
        <taxon>Halobacteriales</taxon>
        <taxon>Haloferacaceae</taxon>
        <taxon>Halorubrum</taxon>
    </lineage>
</organism>
<keyword evidence="2" id="KW-0812">Transmembrane</keyword>
<dbReference type="InterPro" id="IPR036869">
    <property type="entry name" value="J_dom_sf"/>
</dbReference>
<comment type="caution">
    <text evidence="4">The sequence shown here is derived from an EMBL/GenBank/DDBJ whole genome shotgun (WGS) entry which is preliminary data.</text>
</comment>
<keyword evidence="5" id="KW-1185">Reference proteome</keyword>
<dbReference type="SMART" id="SM00271">
    <property type="entry name" value="DnaJ"/>
    <property type="match status" value="1"/>
</dbReference>
<dbReference type="PROSITE" id="PS50076">
    <property type="entry name" value="DNAJ_2"/>
    <property type="match status" value="1"/>
</dbReference>
<evidence type="ECO:0000259" key="3">
    <source>
        <dbReference type="PROSITE" id="PS50076"/>
    </source>
</evidence>
<feature type="region of interest" description="Disordered" evidence="1">
    <location>
        <begin position="224"/>
        <end position="252"/>
    </location>
</feature>